<dbReference type="Gene3D" id="3.40.710.10">
    <property type="entry name" value="DD-peptidase/beta-lactamase superfamily"/>
    <property type="match status" value="1"/>
</dbReference>
<evidence type="ECO:0000313" key="4">
    <source>
        <dbReference type="EMBL" id="QDE38842.1"/>
    </source>
</evidence>
<proteinExistence type="inferred from homology"/>
<feature type="chain" id="PRO_5021399746" evidence="2">
    <location>
        <begin position="22"/>
        <end position="379"/>
    </location>
</feature>
<dbReference type="EMBL" id="CP041046">
    <property type="protein sequence ID" value="QDE38842.1"/>
    <property type="molecule type" value="Genomic_DNA"/>
</dbReference>
<gene>
    <name evidence="4" type="ORF">FIV34_06310</name>
</gene>
<evidence type="ECO:0000313" key="5">
    <source>
        <dbReference type="Proteomes" id="UP000316093"/>
    </source>
</evidence>
<dbReference type="SUPFAM" id="SSF56601">
    <property type="entry name" value="beta-lactamase/transpeptidase-like"/>
    <property type="match status" value="1"/>
</dbReference>
<dbReference type="PANTHER" id="PTHR22935:SF95">
    <property type="entry name" value="BETA-LACTAMASE-LIKE 1-RELATED"/>
    <property type="match status" value="1"/>
</dbReference>
<keyword evidence="5" id="KW-1185">Reference proteome</keyword>
<feature type="signal peptide" evidence="2">
    <location>
        <begin position="1"/>
        <end position="21"/>
    </location>
</feature>
<dbReference type="RefSeq" id="WP_139980756.1">
    <property type="nucleotide sequence ID" value="NZ_CP041046.1"/>
</dbReference>
<dbReference type="PANTHER" id="PTHR22935">
    <property type="entry name" value="PENICILLIN-BINDING PROTEIN"/>
    <property type="match status" value="1"/>
</dbReference>
<reference evidence="4 5" key="1">
    <citation type="submission" date="2019-06" db="EMBL/GenBank/DDBJ databases">
        <title>A complete genome sequence for Luteibacter pinisoli MAH-14.</title>
        <authorList>
            <person name="Baltrus D.A."/>
        </authorList>
    </citation>
    <scope>NUCLEOTIDE SEQUENCE [LARGE SCALE GENOMIC DNA]</scope>
    <source>
        <strain evidence="4 5">MAH-14</strain>
    </source>
</reference>
<name>A0A4Y5Z0P4_9GAMM</name>
<organism evidence="4 5">
    <name type="scientific">Luteibacter pinisoli</name>
    <dbReference type="NCBI Taxonomy" id="2589080"/>
    <lineage>
        <taxon>Bacteria</taxon>
        <taxon>Pseudomonadati</taxon>
        <taxon>Pseudomonadota</taxon>
        <taxon>Gammaproteobacteria</taxon>
        <taxon>Lysobacterales</taxon>
        <taxon>Rhodanobacteraceae</taxon>
        <taxon>Luteibacter</taxon>
    </lineage>
</organism>
<dbReference type="Proteomes" id="UP000316093">
    <property type="component" value="Chromosome"/>
</dbReference>
<accession>A0A4Y5Z0P4</accession>
<evidence type="ECO:0000259" key="3">
    <source>
        <dbReference type="Pfam" id="PF00144"/>
    </source>
</evidence>
<feature type="domain" description="Beta-lactamase-related" evidence="3">
    <location>
        <begin position="49"/>
        <end position="357"/>
    </location>
</feature>
<comment type="similarity">
    <text evidence="1">Belongs to the beta-lactamase family.</text>
</comment>
<protein>
    <submittedName>
        <fullName evidence="4">Beta-lactamase family protein</fullName>
    </submittedName>
</protein>
<dbReference type="Pfam" id="PF00144">
    <property type="entry name" value="Beta-lactamase"/>
    <property type="match status" value="1"/>
</dbReference>
<dbReference type="AlphaFoldDB" id="A0A4Y5Z0P4"/>
<dbReference type="KEGG" id="lpy:FIV34_06310"/>
<keyword evidence="2" id="KW-0732">Signal</keyword>
<dbReference type="InterPro" id="IPR012338">
    <property type="entry name" value="Beta-lactam/transpept-like"/>
</dbReference>
<dbReference type="InterPro" id="IPR001466">
    <property type="entry name" value="Beta-lactam-related"/>
</dbReference>
<dbReference type="InterPro" id="IPR051478">
    <property type="entry name" value="Beta-lactamase-like_AB/R"/>
</dbReference>
<evidence type="ECO:0000256" key="1">
    <source>
        <dbReference type="ARBA" id="ARBA00038473"/>
    </source>
</evidence>
<dbReference type="OrthoDB" id="119951at2"/>
<sequence length="379" mass="40719">MPRLRLLSLLAFALPFAAVSAETSGTRSDNPKQTAMDRAVDTAAATFFESRCHAGLSIAVVTASGEHIYDYGFADRQKGTPPMPDSVYEIASVTKSFTASLAAAAVHDGKLSLDGDIRKDLPGSYPNLIAGGRPVTLATLLTHRSGMPRDIPDSDAIFAAKDPHTLPAQLRALMRGQDEKRFLKALHDTRLRSTPGTEETYSNAGFILIGAALEHVYKVPYANLLQQRILTPLNMTSTTLTLTSAQQARRVIGYDMFGQPAPDHPSNAGAAWGLWSTPADLAKYVRWQLDETDPVVALSHQPLADGKDERIAMAWHLEQIDGRPVISHGGGSFGASSHVVLFPQSHTGFALLANDTCKGTEGALKQLALTAERQAGTRP</sequence>
<evidence type="ECO:0000256" key="2">
    <source>
        <dbReference type="SAM" id="SignalP"/>
    </source>
</evidence>